<sequence>MRLLSSDLPGMTPGAAADDALLRQLYSFPESGAVRSNFVATLDGAGTGADGLTGSINNAADKVVFDLNRELADVVVVGAATLEAEGYGPSAGTKPLVGLSTRCLIPRGWLSEPVQQGLAILVTVEGAEPKRLAQARELLGEEHVWTVGAGQVDVAQVLVRLQQHGHRRILTEGGPRVHAELLRRGLIDELALTWVPQLVGGGGPRIAHGTDFTLDVRLRHLMESDGTLLGLWAC</sequence>
<comment type="caution">
    <text evidence="5">The sequence shown here is derived from an EMBL/GenBank/DDBJ whole genome shotgun (WGS) entry which is preliminary data.</text>
</comment>
<evidence type="ECO:0000313" key="5">
    <source>
        <dbReference type="EMBL" id="GAA1779633.1"/>
    </source>
</evidence>
<feature type="domain" description="Bacterial bifunctional deaminase-reductase C-terminal" evidence="4">
    <location>
        <begin position="34"/>
        <end position="223"/>
    </location>
</feature>
<evidence type="ECO:0000259" key="4">
    <source>
        <dbReference type="Pfam" id="PF01872"/>
    </source>
</evidence>
<gene>
    <name evidence="5" type="ORF">GCM10009811_01210</name>
</gene>
<dbReference type="InterPro" id="IPR002734">
    <property type="entry name" value="RibDG_C"/>
</dbReference>
<reference evidence="6" key="1">
    <citation type="journal article" date="2019" name="Int. J. Syst. Evol. Microbiol.">
        <title>The Global Catalogue of Microorganisms (GCM) 10K type strain sequencing project: providing services to taxonomists for standard genome sequencing and annotation.</title>
        <authorList>
            <consortium name="The Broad Institute Genomics Platform"/>
            <consortium name="The Broad Institute Genome Sequencing Center for Infectious Disease"/>
            <person name="Wu L."/>
            <person name="Ma J."/>
        </authorList>
    </citation>
    <scope>NUCLEOTIDE SEQUENCE [LARGE SCALE GENOMIC DNA]</scope>
    <source>
        <strain evidence="6">JCM 15592</strain>
    </source>
</reference>
<dbReference type="EMBL" id="BAAAPO010000003">
    <property type="protein sequence ID" value="GAA1779633.1"/>
    <property type="molecule type" value="Genomic_DNA"/>
</dbReference>
<dbReference type="SUPFAM" id="SSF53597">
    <property type="entry name" value="Dihydrofolate reductase-like"/>
    <property type="match status" value="1"/>
</dbReference>
<evidence type="ECO:0000313" key="6">
    <source>
        <dbReference type="Proteomes" id="UP001499938"/>
    </source>
</evidence>
<keyword evidence="2" id="KW-0521">NADP</keyword>
<keyword evidence="6" id="KW-1185">Reference proteome</keyword>
<keyword evidence="3" id="KW-0560">Oxidoreductase</keyword>
<protein>
    <submittedName>
        <fullName evidence="5">Pyrimidine reductase family protein</fullName>
    </submittedName>
</protein>
<dbReference type="Pfam" id="PF01872">
    <property type="entry name" value="RibD_C"/>
    <property type="match status" value="1"/>
</dbReference>
<dbReference type="PANTHER" id="PTHR38011">
    <property type="entry name" value="DIHYDROFOLATE REDUCTASE FAMILY PROTEIN (AFU_ORTHOLOGUE AFUA_8G06820)"/>
    <property type="match status" value="1"/>
</dbReference>
<dbReference type="Gene3D" id="3.40.430.10">
    <property type="entry name" value="Dihydrofolate Reductase, subunit A"/>
    <property type="match status" value="1"/>
</dbReference>
<evidence type="ECO:0000256" key="3">
    <source>
        <dbReference type="ARBA" id="ARBA00023002"/>
    </source>
</evidence>
<dbReference type="RefSeq" id="WP_344079765.1">
    <property type="nucleotide sequence ID" value="NZ_BAAAPO010000003.1"/>
</dbReference>
<name>A0ABP4XIB8_9MICO</name>
<accession>A0ABP4XIB8</accession>
<evidence type="ECO:0000256" key="2">
    <source>
        <dbReference type="ARBA" id="ARBA00022857"/>
    </source>
</evidence>
<proteinExistence type="predicted"/>
<evidence type="ECO:0000256" key="1">
    <source>
        <dbReference type="ARBA" id="ARBA00005104"/>
    </source>
</evidence>
<dbReference type="Proteomes" id="UP001499938">
    <property type="component" value="Unassembled WGS sequence"/>
</dbReference>
<dbReference type="InterPro" id="IPR024072">
    <property type="entry name" value="DHFR-like_dom_sf"/>
</dbReference>
<dbReference type="PANTHER" id="PTHR38011:SF7">
    <property type="entry name" value="2,5-DIAMINO-6-RIBOSYLAMINO-4(3H)-PYRIMIDINONE 5'-PHOSPHATE REDUCTASE"/>
    <property type="match status" value="1"/>
</dbReference>
<dbReference type="InterPro" id="IPR050765">
    <property type="entry name" value="Riboflavin_Biosynth_HTPR"/>
</dbReference>
<comment type="pathway">
    <text evidence="1">Cofactor biosynthesis; riboflavin biosynthesis.</text>
</comment>
<organism evidence="5 6">
    <name type="scientific">Nostocoides veronense</name>
    <dbReference type="NCBI Taxonomy" id="330836"/>
    <lineage>
        <taxon>Bacteria</taxon>
        <taxon>Bacillati</taxon>
        <taxon>Actinomycetota</taxon>
        <taxon>Actinomycetes</taxon>
        <taxon>Micrococcales</taxon>
        <taxon>Intrasporangiaceae</taxon>
        <taxon>Nostocoides</taxon>
    </lineage>
</organism>